<dbReference type="InterPro" id="IPR039771">
    <property type="entry name" value="Csl4"/>
</dbReference>
<evidence type="ECO:0000256" key="4">
    <source>
        <dbReference type="SAM" id="MobiDB-lite"/>
    </source>
</evidence>
<dbReference type="Gene3D" id="2.40.50.100">
    <property type="match status" value="1"/>
</dbReference>
<organism evidence="6 7">
    <name type="scientific">Cylindrotheca closterium</name>
    <dbReference type="NCBI Taxonomy" id="2856"/>
    <lineage>
        <taxon>Eukaryota</taxon>
        <taxon>Sar</taxon>
        <taxon>Stramenopiles</taxon>
        <taxon>Ochrophyta</taxon>
        <taxon>Bacillariophyta</taxon>
        <taxon>Bacillariophyceae</taxon>
        <taxon>Bacillariophycidae</taxon>
        <taxon>Bacillariales</taxon>
        <taxon>Bacillariaceae</taxon>
        <taxon>Cylindrotheca</taxon>
    </lineage>
</organism>
<keyword evidence="3" id="KW-0271">Exosome</keyword>
<dbReference type="Gene3D" id="2.40.50.140">
    <property type="entry name" value="Nucleic acid-binding proteins"/>
    <property type="match status" value="1"/>
</dbReference>
<evidence type="ECO:0000313" key="6">
    <source>
        <dbReference type="EMBL" id="CAJ1952410.1"/>
    </source>
</evidence>
<dbReference type="GO" id="GO:0000176">
    <property type="term" value="C:nuclear exosome (RNase complex)"/>
    <property type="evidence" value="ECO:0007669"/>
    <property type="project" value="TreeGrafter"/>
</dbReference>
<dbReference type="GO" id="GO:0006396">
    <property type="term" value="P:RNA processing"/>
    <property type="evidence" value="ECO:0007669"/>
    <property type="project" value="InterPro"/>
</dbReference>
<dbReference type="Pfam" id="PF10447">
    <property type="entry name" value="EXOSC1"/>
    <property type="match status" value="1"/>
</dbReference>
<sequence length="226" mass="24593">MTEKASLPNLRYKVGSTVVPGDRIGNIRQVNAGPGTYISKGHIYSCLMGHLNVEPLEATEAAAGPSFQCCVQPRGDKSLFAAQALSVGQLVVGKILRITPQNAILEIRLVQGLGALQTPQEGAIRREDVRSSATEQLSLADCFQPGDLVVAKLISLGDARRYFLTTAESELGVIRAKSRVGSVMIPISWKQMECPETGEKESRKCAKPMNLKQLQEQQQEQEMEEG</sequence>
<dbReference type="GO" id="GO:0003723">
    <property type="term" value="F:RNA binding"/>
    <property type="evidence" value="ECO:0007669"/>
    <property type="project" value="InterPro"/>
</dbReference>
<proteinExistence type="predicted"/>
<dbReference type="InterPro" id="IPR003029">
    <property type="entry name" value="S1_domain"/>
</dbReference>
<name>A0AAD2JHW5_9STRA</name>
<feature type="domain" description="S1 motif" evidence="5">
    <location>
        <begin position="88"/>
        <end position="168"/>
    </location>
</feature>
<evidence type="ECO:0000256" key="2">
    <source>
        <dbReference type="ARBA" id="ARBA00022490"/>
    </source>
</evidence>
<dbReference type="InterPro" id="IPR012340">
    <property type="entry name" value="NA-bd_OB-fold"/>
</dbReference>
<reference evidence="6" key="1">
    <citation type="submission" date="2023-08" db="EMBL/GenBank/DDBJ databases">
        <authorList>
            <person name="Audoor S."/>
            <person name="Bilcke G."/>
        </authorList>
    </citation>
    <scope>NUCLEOTIDE SEQUENCE</scope>
</reference>
<keyword evidence="7" id="KW-1185">Reference proteome</keyword>
<evidence type="ECO:0000256" key="3">
    <source>
        <dbReference type="ARBA" id="ARBA00022835"/>
    </source>
</evidence>
<dbReference type="InterPro" id="IPR019495">
    <property type="entry name" value="EXOSC1_C"/>
</dbReference>
<dbReference type="AlphaFoldDB" id="A0AAD2JHW5"/>
<gene>
    <name evidence="6" type="ORF">CYCCA115_LOCUS13539</name>
</gene>
<dbReference type="PANTHER" id="PTHR12686">
    <property type="entry name" value="3'-5' EXORIBONUCLEASE CSL4-RELATED"/>
    <property type="match status" value="1"/>
</dbReference>
<protein>
    <recommendedName>
        <fullName evidence="5">S1 motif domain-containing protein</fullName>
    </recommendedName>
</protein>
<dbReference type="PANTHER" id="PTHR12686:SF8">
    <property type="entry name" value="EXOSOME COMPLEX COMPONENT CSL4"/>
    <property type="match status" value="1"/>
</dbReference>
<evidence type="ECO:0000256" key="1">
    <source>
        <dbReference type="ARBA" id="ARBA00004604"/>
    </source>
</evidence>
<dbReference type="PROSITE" id="PS50126">
    <property type="entry name" value="S1"/>
    <property type="match status" value="1"/>
</dbReference>
<dbReference type="EMBL" id="CAKOGP040001803">
    <property type="protein sequence ID" value="CAJ1952410.1"/>
    <property type="molecule type" value="Genomic_DNA"/>
</dbReference>
<evidence type="ECO:0000313" key="7">
    <source>
        <dbReference type="Proteomes" id="UP001295423"/>
    </source>
</evidence>
<evidence type="ECO:0000259" key="5">
    <source>
        <dbReference type="PROSITE" id="PS50126"/>
    </source>
</evidence>
<dbReference type="SUPFAM" id="SSF110324">
    <property type="entry name" value="Ribosomal L27 protein-like"/>
    <property type="match status" value="1"/>
</dbReference>
<dbReference type="InterPro" id="IPR025721">
    <property type="entry name" value="Exosome_cplx_N_dom"/>
</dbReference>
<dbReference type="GO" id="GO:0005737">
    <property type="term" value="C:cytoplasm"/>
    <property type="evidence" value="ECO:0007669"/>
    <property type="project" value="TreeGrafter"/>
</dbReference>
<dbReference type="Proteomes" id="UP001295423">
    <property type="component" value="Unassembled WGS sequence"/>
</dbReference>
<dbReference type="SUPFAM" id="SSF50249">
    <property type="entry name" value="Nucleic acid-binding proteins"/>
    <property type="match status" value="1"/>
</dbReference>
<comment type="caution">
    <text evidence="6">The sequence shown here is derived from an EMBL/GenBank/DDBJ whole genome shotgun (WGS) entry which is preliminary data.</text>
</comment>
<comment type="subcellular location">
    <subcellularLocation>
        <location evidence="1">Nucleus</location>
        <location evidence="1">Nucleolus</location>
    </subcellularLocation>
</comment>
<feature type="region of interest" description="Disordered" evidence="4">
    <location>
        <begin position="196"/>
        <end position="226"/>
    </location>
</feature>
<accession>A0AAD2JHW5</accession>
<dbReference type="Pfam" id="PF14382">
    <property type="entry name" value="ECR1_N"/>
    <property type="match status" value="1"/>
</dbReference>
<keyword evidence="2" id="KW-0963">Cytoplasm</keyword>
<dbReference type="GO" id="GO:0005730">
    <property type="term" value="C:nucleolus"/>
    <property type="evidence" value="ECO:0007669"/>
    <property type="project" value="UniProtKB-SubCell"/>
</dbReference>